<dbReference type="InterPro" id="IPR000304">
    <property type="entry name" value="Pyrroline-COOH_reductase"/>
</dbReference>
<dbReference type="EC" id="1.5.1.2" evidence="5 7"/>
<keyword evidence="7" id="KW-0641">Proline biosynthesis</keyword>
<organism evidence="10 11">
    <name type="scientific">Candidatus Segetimicrobium genomatis</name>
    <dbReference type="NCBI Taxonomy" id="2569760"/>
    <lineage>
        <taxon>Bacteria</taxon>
        <taxon>Bacillati</taxon>
        <taxon>Candidatus Sysuimicrobiota</taxon>
        <taxon>Candidatus Sysuimicrobiia</taxon>
        <taxon>Candidatus Sysuimicrobiales</taxon>
        <taxon>Candidatus Segetimicrobiaceae</taxon>
        <taxon>Candidatus Segetimicrobium</taxon>
    </lineage>
</organism>
<dbReference type="EMBL" id="VBAO01000162">
    <property type="protein sequence ID" value="TMI81628.1"/>
    <property type="molecule type" value="Genomic_DNA"/>
</dbReference>
<evidence type="ECO:0000256" key="6">
    <source>
        <dbReference type="PIRSR" id="PIRSR000193-1"/>
    </source>
</evidence>
<dbReference type="SUPFAM" id="SSF51735">
    <property type="entry name" value="NAD(P)-binding Rossmann-fold domains"/>
    <property type="match status" value="1"/>
</dbReference>
<comment type="similarity">
    <text evidence="1 7">Belongs to the pyrroline-5-carboxylate reductase family.</text>
</comment>
<comment type="pathway">
    <text evidence="7">Amino-acid biosynthesis; L-proline biosynthesis; L-proline from L-glutamate 5-semialdehyde: step 1/1.</text>
</comment>
<dbReference type="UniPathway" id="UPA00098">
    <property type="reaction ID" value="UER00361"/>
</dbReference>
<dbReference type="Gene3D" id="3.40.50.720">
    <property type="entry name" value="NAD(P)-binding Rossmann-like Domain"/>
    <property type="match status" value="1"/>
</dbReference>
<proteinExistence type="inferred from homology"/>
<evidence type="ECO:0000256" key="4">
    <source>
        <dbReference type="ARBA" id="ARBA00058118"/>
    </source>
</evidence>
<dbReference type="InterPro" id="IPR053790">
    <property type="entry name" value="P5CR-like_CS"/>
</dbReference>
<comment type="catalytic activity">
    <reaction evidence="7">
        <text>L-proline + NADP(+) = (S)-1-pyrroline-5-carboxylate + NADPH + 2 H(+)</text>
        <dbReference type="Rhea" id="RHEA:14109"/>
        <dbReference type="ChEBI" id="CHEBI:15378"/>
        <dbReference type="ChEBI" id="CHEBI:17388"/>
        <dbReference type="ChEBI" id="CHEBI:57783"/>
        <dbReference type="ChEBI" id="CHEBI:58349"/>
        <dbReference type="ChEBI" id="CHEBI:60039"/>
        <dbReference type="EC" id="1.5.1.2"/>
    </reaction>
</comment>
<feature type="domain" description="Pyrroline-5-carboxylate reductase catalytic N-terminal" evidence="8">
    <location>
        <begin position="2"/>
        <end position="69"/>
    </location>
</feature>
<evidence type="ECO:0000256" key="1">
    <source>
        <dbReference type="ARBA" id="ARBA00005525"/>
    </source>
</evidence>
<dbReference type="PIRSF" id="PIRSF000193">
    <property type="entry name" value="Pyrrol-5-carb_rd"/>
    <property type="match status" value="1"/>
</dbReference>
<keyword evidence="7" id="KW-0028">Amino-acid biosynthesis</keyword>
<dbReference type="FunFam" id="1.10.3730.10:FF:000001">
    <property type="entry name" value="Pyrroline-5-carboxylate reductase"/>
    <property type="match status" value="1"/>
</dbReference>
<dbReference type="InterPro" id="IPR036291">
    <property type="entry name" value="NAD(P)-bd_dom_sf"/>
</dbReference>
<gene>
    <name evidence="10" type="primary">proC</name>
    <name evidence="10" type="ORF">E6H04_06180</name>
</gene>
<dbReference type="NCBIfam" id="TIGR00112">
    <property type="entry name" value="proC"/>
    <property type="match status" value="1"/>
</dbReference>
<accession>A0A537JDK6</accession>
<evidence type="ECO:0000259" key="8">
    <source>
        <dbReference type="Pfam" id="PF03807"/>
    </source>
</evidence>
<dbReference type="GO" id="GO:0004735">
    <property type="term" value="F:pyrroline-5-carboxylate reductase activity"/>
    <property type="evidence" value="ECO:0007669"/>
    <property type="project" value="UniProtKB-UniRule"/>
</dbReference>
<dbReference type="Proteomes" id="UP000320048">
    <property type="component" value="Unassembled WGS sequence"/>
</dbReference>
<evidence type="ECO:0000256" key="3">
    <source>
        <dbReference type="ARBA" id="ARBA00023002"/>
    </source>
</evidence>
<evidence type="ECO:0000313" key="11">
    <source>
        <dbReference type="Proteomes" id="UP000320048"/>
    </source>
</evidence>
<evidence type="ECO:0000256" key="2">
    <source>
        <dbReference type="ARBA" id="ARBA00022857"/>
    </source>
</evidence>
<keyword evidence="3 7" id="KW-0560">Oxidoreductase</keyword>
<feature type="domain" description="Pyrroline-5-carboxylate reductase dimerisation" evidence="9">
    <location>
        <begin position="131"/>
        <end position="235"/>
    </location>
</feature>
<dbReference type="InterPro" id="IPR029036">
    <property type="entry name" value="P5CR_dimer"/>
</dbReference>
<dbReference type="Gene3D" id="1.10.3730.10">
    <property type="entry name" value="ProC C-terminal domain-like"/>
    <property type="match status" value="1"/>
</dbReference>
<evidence type="ECO:0000259" key="9">
    <source>
        <dbReference type="Pfam" id="PF14748"/>
    </source>
</evidence>
<feature type="binding site" evidence="6">
    <location>
        <begin position="40"/>
        <end position="43"/>
    </location>
    <ligand>
        <name>NADP(+)</name>
        <dbReference type="ChEBI" id="CHEBI:58349"/>
    </ligand>
</feature>
<dbReference type="PANTHER" id="PTHR11645:SF0">
    <property type="entry name" value="PYRROLINE-5-CARBOXYLATE REDUCTASE 3"/>
    <property type="match status" value="1"/>
</dbReference>
<sequence>CIVTNKSNDERLARLSRTWDVRTTRDKAFLLAESDAVLLAVKPHDMPAVLDEIASSVTPHHLIISVAAGVSTEMIERRLGAVPVVRAMPNTSTAVRASATAIAAGRHAGPHHLAVVRQLFEAVGWVGAVPEPLFDVVTAVSGSGPAYVYVLAEALVDSGERAGLPRDVALALVAQTVLGAGKMLTEAGEAPTVLRARVTSPGGTTMAGLEALEEGGLRATVQAAVTAATHRARELRDAPARRRG</sequence>
<dbReference type="Pfam" id="PF14748">
    <property type="entry name" value="P5CR_dimer"/>
    <property type="match status" value="1"/>
</dbReference>
<evidence type="ECO:0000256" key="5">
    <source>
        <dbReference type="NCBIfam" id="TIGR00112"/>
    </source>
</evidence>
<evidence type="ECO:0000256" key="7">
    <source>
        <dbReference type="RuleBase" id="RU003903"/>
    </source>
</evidence>
<comment type="caution">
    <text evidence="10">The sequence shown here is derived from an EMBL/GenBank/DDBJ whole genome shotgun (WGS) entry which is preliminary data.</text>
</comment>
<comment type="function">
    <text evidence="4">Catalyzes the reduction of 1-pyrroline-5-carboxylate (PCA) to L-proline.</text>
</comment>
<evidence type="ECO:0000313" key="10">
    <source>
        <dbReference type="EMBL" id="TMI81628.1"/>
    </source>
</evidence>
<dbReference type="HAMAP" id="MF_01925">
    <property type="entry name" value="P5C_reductase"/>
    <property type="match status" value="1"/>
</dbReference>
<feature type="non-terminal residue" evidence="10">
    <location>
        <position position="1"/>
    </location>
</feature>
<dbReference type="PANTHER" id="PTHR11645">
    <property type="entry name" value="PYRROLINE-5-CARBOXYLATE REDUCTASE"/>
    <property type="match status" value="1"/>
</dbReference>
<dbReference type="SUPFAM" id="SSF48179">
    <property type="entry name" value="6-phosphogluconate dehydrogenase C-terminal domain-like"/>
    <property type="match status" value="1"/>
</dbReference>
<dbReference type="Pfam" id="PF03807">
    <property type="entry name" value="F420_oxidored"/>
    <property type="match status" value="1"/>
</dbReference>
<dbReference type="PROSITE" id="PS00521">
    <property type="entry name" value="P5CR"/>
    <property type="match status" value="1"/>
</dbReference>
<dbReference type="AlphaFoldDB" id="A0A537JDK6"/>
<keyword evidence="2 6" id="KW-0521">NADP</keyword>
<dbReference type="GO" id="GO:0055129">
    <property type="term" value="P:L-proline biosynthetic process"/>
    <property type="evidence" value="ECO:0007669"/>
    <property type="project" value="UniProtKB-UniPathway"/>
</dbReference>
<dbReference type="InterPro" id="IPR008927">
    <property type="entry name" value="6-PGluconate_DH-like_C_sf"/>
</dbReference>
<protein>
    <recommendedName>
        <fullName evidence="5 7">Pyrroline-5-carboxylate reductase</fullName>
        <ecNumber evidence="5 7">1.5.1.2</ecNumber>
    </recommendedName>
</protein>
<dbReference type="InterPro" id="IPR028939">
    <property type="entry name" value="P5C_Rdtase_cat_N"/>
</dbReference>
<reference evidence="10 11" key="1">
    <citation type="journal article" date="2019" name="Nat. Microbiol.">
        <title>Mediterranean grassland soil C-N compound turnover is dependent on rainfall and depth, and is mediated by genomically divergent microorganisms.</title>
        <authorList>
            <person name="Diamond S."/>
            <person name="Andeer P.F."/>
            <person name="Li Z."/>
            <person name="Crits-Christoph A."/>
            <person name="Burstein D."/>
            <person name="Anantharaman K."/>
            <person name="Lane K.R."/>
            <person name="Thomas B.C."/>
            <person name="Pan C."/>
            <person name="Northen T.R."/>
            <person name="Banfield J.F."/>
        </authorList>
    </citation>
    <scope>NUCLEOTIDE SEQUENCE [LARGE SCALE GENOMIC DNA]</scope>
    <source>
        <strain evidence="10">NP_7</strain>
    </source>
</reference>
<name>A0A537JDK6_9BACT</name>